<accession>A0A1N6I0N9</accession>
<dbReference type="NCBIfam" id="TIGR01909">
    <property type="entry name" value="C_GCAxxG_C_C"/>
    <property type="match status" value="1"/>
</dbReference>
<dbReference type="Pfam" id="PF09719">
    <property type="entry name" value="C_GCAxxG_C_C"/>
    <property type="match status" value="1"/>
</dbReference>
<protein>
    <submittedName>
        <fullName evidence="1">C_GCAxxG_C_C family probable redox protein</fullName>
    </submittedName>
</protein>
<evidence type="ECO:0000313" key="1">
    <source>
        <dbReference type="EMBL" id="SIO25551.1"/>
    </source>
</evidence>
<reference evidence="2" key="1">
    <citation type="submission" date="2016-11" db="EMBL/GenBank/DDBJ databases">
        <authorList>
            <person name="Varghese N."/>
            <person name="Submissions S."/>
        </authorList>
    </citation>
    <scope>NUCLEOTIDE SEQUENCE [LARGE SCALE GENOMIC DNA]</scope>
    <source>
        <strain evidence="2">DSM 17456</strain>
    </source>
</reference>
<dbReference type="Proteomes" id="UP000184694">
    <property type="component" value="Unassembled WGS sequence"/>
</dbReference>
<dbReference type="STRING" id="1121457.SAMN02745161_2322"/>
<proteinExistence type="predicted"/>
<dbReference type="EMBL" id="FSRG01000006">
    <property type="protein sequence ID" value="SIO25551.1"/>
    <property type="molecule type" value="Genomic_DNA"/>
</dbReference>
<sequence length="160" mass="16951">MNSGISYAEQARHNALNGQTCSEAVMTAFSTLSNLDEATARKLASGMAGGMGGTKKNCGAVTAAYMILGLLLGPESVEDKNKRENVSKLVAEFSRRFNEQFGTADCAILTNGYNFTSPADMKRLRASGKPESIITGAAGLLEQILIEQGVLLAERENSTP</sequence>
<name>A0A1N6I0N9_9BACT</name>
<dbReference type="InterPro" id="IPR010181">
    <property type="entry name" value="CGCAxxGCC_motif"/>
</dbReference>
<dbReference type="RefSeq" id="WP_074217103.1">
    <property type="nucleotide sequence ID" value="NZ_FSRG01000006.1"/>
</dbReference>
<gene>
    <name evidence="1" type="ORF">SAMN02745161_2322</name>
</gene>
<evidence type="ECO:0000313" key="2">
    <source>
        <dbReference type="Proteomes" id="UP000184694"/>
    </source>
</evidence>
<dbReference type="AlphaFoldDB" id="A0A1N6I0N9"/>
<organism evidence="1 2">
    <name type="scientific">Halodesulfovibrio marinisediminis DSM 17456</name>
    <dbReference type="NCBI Taxonomy" id="1121457"/>
    <lineage>
        <taxon>Bacteria</taxon>
        <taxon>Pseudomonadati</taxon>
        <taxon>Thermodesulfobacteriota</taxon>
        <taxon>Desulfovibrionia</taxon>
        <taxon>Desulfovibrionales</taxon>
        <taxon>Desulfovibrionaceae</taxon>
        <taxon>Halodesulfovibrio</taxon>
    </lineage>
</organism>
<keyword evidence="2" id="KW-1185">Reference proteome</keyword>